<dbReference type="Proteomes" id="UP000004995">
    <property type="component" value="Unassembled WGS sequence"/>
</dbReference>
<reference evidence="2" key="1">
    <citation type="journal article" date="2012" name="Nat. Biotechnol.">
        <title>Reference genome sequence of the model plant Setaria.</title>
        <authorList>
            <person name="Bennetzen J.L."/>
            <person name="Schmutz J."/>
            <person name="Wang H."/>
            <person name="Percifield R."/>
            <person name="Hawkins J."/>
            <person name="Pontaroli A.C."/>
            <person name="Estep M."/>
            <person name="Feng L."/>
            <person name="Vaughn J.N."/>
            <person name="Grimwood J."/>
            <person name="Jenkins J."/>
            <person name="Barry K."/>
            <person name="Lindquist E."/>
            <person name="Hellsten U."/>
            <person name="Deshpande S."/>
            <person name="Wang X."/>
            <person name="Wu X."/>
            <person name="Mitros T."/>
            <person name="Triplett J."/>
            <person name="Yang X."/>
            <person name="Ye C.Y."/>
            <person name="Mauro-Herrera M."/>
            <person name="Wang L."/>
            <person name="Li P."/>
            <person name="Sharma M."/>
            <person name="Sharma R."/>
            <person name="Ronald P.C."/>
            <person name="Panaud O."/>
            <person name="Kellogg E.A."/>
            <person name="Brutnell T.P."/>
            <person name="Doust A.N."/>
            <person name="Tuskan G.A."/>
            <person name="Rokhsar D."/>
            <person name="Devos K.M."/>
        </authorList>
    </citation>
    <scope>NUCLEOTIDE SEQUENCE [LARGE SCALE GENOMIC DNA]</scope>
    <source>
        <strain evidence="2">cv. Yugu1</strain>
    </source>
</reference>
<sequence length="34" mass="3713">MVQKPALKPLLGSSLNLFAPPSSYPRARSPYLNV</sequence>
<accession>K3Z2M9</accession>
<dbReference type="InParanoid" id="K3Z2M9"/>
<dbReference type="AlphaFoldDB" id="K3Z2M9"/>
<name>K3Z2M9_SETIT</name>
<dbReference type="EnsemblPlants" id="KQK85784">
    <property type="protein sequence ID" value="KQK85784"/>
    <property type="gene ID" value="SETIT_020797mg"/>
</dbReference>
<evidence type="ECO:0000313" key="1">
    <source>
        <dbReference type="EnsemblPlants" id="KQK85784"/>
    </source>
</evidence>
<protein>
    <submittedName>
        <fullName evidence="1">Uncharacterized protein</fullName>
    </submittedName>
</protein>
<evidence type="ECO:0000313" key="2">
    <source>
        <dbReference type="Proteomes" id="UP000004995"/>
    </source>
</evidence>
<dbReference type="HOGENOM" id="CLU_3377982_0_0_1"/>
<organism evidence="1 2">
    <name type="scientific">Setaria italica</name>
    <name type="common">Foxtail millet</name>
    <name type="synonym">Panicum italicum</name>
    <dbReference type="NCBI Taxonomy" id="4555"/>
    <lineage>
        <taxon>Eukaryota</taxon>
        <taxon>Viridiplantae</taxon>
        <taxon>Streptophyta</taxon>
        <taxon>Embryophyta</taxon>
        <taxon>Tracheophyta</taxon>
        <taxon>Spermatophyta</taxon>
        <taxon>Magnoliopsida</taxon>
        <taxon>Liliopsida</taxon>
        <taxon>Poales</taxon>
        <taxon>Poaceae</taxon>
        <taxon>PACMAD clade</taxon>
        <taxon>Panicoideae</taxon>
        <taxon>Panicodae</taxon>
        <taxon>Paniceae</taxon>
        <taxon>Cenchrinae</taxon>
        <taxon>Setaria</taxon>
    </lineage>
</organism>
<dbReference type="Gramene" id="KQK85784">
    <property type="protein sequence ID" value="KQK85784"/>
    <property type="gene ID" value="SETIT_020797mg"/>
</dbReference>
<reference evidence="1" key="2">
    <citation type="submission" date="2018-08" db="UniProtKB">
        <authorList>
            <consortium name="EnsemblPlants"/>
        </authorList>
    </citation>
    <scope>IDENTIFICATION</scope>
    <source>
        <strain evidence="1">Yugu1</strain>
    </source>
</reference>
<proteinExistence type="predicted"/>
<keyword evidence="2" id="KW-1185">Reference proteome</keyword>